<dbReference type="InterPro" id="IPR005174">
    <property type="entry name" value="KIB1-4_b-propeller"/>
</dbReference>
<feature type="compositionally biased region" description="Acidic residues" evidence="1">
    <location>
        <begin position="225"/>
        <end position="262"/>
    </location>
</feature>
<reference evidence="3" key="1">
    <citation type="submission" date="2023-05" db="EMBL/GenBank/DDBJ databases">
        <authorList>
            <person name="Huff M."/>
        </authorList>
    </citation>
    <scope>NUCLEOTIDE SEQUENCE</scope>
</reference>
<sequence length="382" mass="43493">MLAEKIDTEDQEYRGDQDASIRCFLNLLTSKTYQLQLPEACGRKCTGAHYGWLWTIGIDLQINLLHPFSRQQICLPPMLTFPDQYEYDETFKPQEVWDFFVRKIAMSSNPRKGNSLHDYNEDCTIVAIYGEFAILAFTKLGDTVWNNISVHSRVYQDVIFYNGKFYAVDCHGVVVVCDFDDANGPKATVIAPAPIETRDTYQKYLVELSGHLLLVSRFRKGYLFGDDDDEEDESDEEEDESDDEEDDKSDVDGNDNADEVEDVKDSDNEEKKKARYYTTGFSVLRLDECHEEGSNYAYRLTEVTSLGDQALFLGRNVSISIASSECIKPNCIYFTDDNFELYLNEPGGGGHDTGIFNMEDGSVHLNYAGESRSNISPPLWYI</sequence>
<protein>
    <recommendedName>
        <fullName evidence="2">KIB1-4 beta-propeller domain-containing protein</fullName>
    </recommendedName>
</protein>
<gene>
    <name evidence="3" type="ORF">FPE_LOCUS33965</name>
</gene>
<evidence type="ECO:0000313" key="4">
    <source>
        <dbReference type="Proteomes" id="UP000834106"/>
    </source>
</evidence>
<dbReference type="Pfam" id="PF03478">
    <property type="entry name" value="Beta-prop_KIB1-4"/>
    <property type="match status" value="1"/>
</dbReference>
<dbReference type="EMBL" id="OU503057">
    <property type="protein sequence ID" value="CAI9786535.1"/>
    <property type="molecule type" value="Genomic_DNA"/>
</dbReference>
<evidence type="ECO:0000313" key="3">
    <source>
        <dbReference type="EMBL" id="CAI9786535.1"/>
    </source>
</evidence>
<proteinExistence type="predicted"/>
<dbReference type="PANTHER" id="PTHR44259:SF114">
    <property type="entry name" value="OS06G0707300 PROTEIN"/>
    <property type="match status" value="1"/>
</dbReference>
<keyword evidence="4" id="KW-1185">Reference proteome</keyword>
<dbReference type="AlphaFoldDB" id="A0AAD2EFX9"/>
<organism evidence="3 4">
    <name type="scientific">Fraxinus pennsylvanica</name>
    <dbReference type="NCBI Taxonomy" id="56036"/>
    <lineage>
        <taxon>Eukaryota</taxon>
        <taxon>Viridiplantae</taxon>
        <taxon>Streptophyta</taxon>
        <taxon>Embryophyta</taxon>
        <taxon>Tracheophyta</taxon>
        <taxon>Spermatophyta</taxon>
        <taxon>Magnoliopsida</taxon>
        <taxon>eudicotyledons</taxon>
        <taxon>Gunneridae</taxon>
        <taxon>Pentapetalae</taxon>
        <taxon>asterids</taxon>
        <taxon>lamiids</taxon>
        <taxon>Lamiales</taxon>
        <taxon>Oleaceae</taxon>
        <taxon>Oleeae</taxon>
        <taxon>Fraxinus</taxon>
    </lineage>
</organism>
<feature type="domain" description="KIB1-4 beta-propeller" evidence="2">
    <location>
        <begin position="25"/>
        <end position="357"/>
    </location>
</feature>
<feature type="region of interest" description="Disordered" evidence="1">
    <location>
        <begin position="225"/>
        <end position="271"/>
    </location>
</feature>
<dbReference type="InterPro" id="IPR050942">
    <property type="entry name" value="F-box_BR-signaling"/>
</dbReference>
<evidence type="ECO:0000256" key="1">
    <source>
        <dbReference type="SAM" id="MobiDB-lite"/>
    </source>
</evidence>
<dbReference type="Proteomes" id="UP000834106">
    <property type="component" value="Chromosome 22"/>
</dbReference>
<evidence type="ECO:0000259" key="2">
    <source>
        <dbReference type="Pfam" id="PF03478"/>
    </source>
</evidence>
<accession>A0AAD2EFX9</accession>
<dbReference type="PANTHER" id="PTHR44259">
    <property type="entry name" value="OS07G0183000 PROTEIN-RELATED"/>
    <property type="match status" value="1"/>
</dbReference>
<name>A0AAD2EFX9_9LAMI</name>